<evidence type="ECO:0000256" key="1">
    <source>
        <dbReference type="ARBA" id="ARBA00022801"/>
    </source>
</evidence>
<dbReference type="PANTHER" id="PTHR47572:SF4">
    <property type="entry name" value="LACTONASE DRP35"/>
    <property type="match status" value="1"/>
</dbReference>
<feature type="compositionally biased region" description="Low complexity" evidence="2">
    <location>
        <begin position="272"/>
        <end position="286"/>
    </location>
</feature>
<reference evidence="5 6" key="1">
    <citation type="submission" date="2012-05" db="EMBL/GenBank/DDBJ databases">
        <title>Recombination and specialization in a pathogen metapopulation.</title>
        <authorList>
            <person name="Gardiner A."/>
            <person name="Kemen E."/>
            <person name="Schultz-Larsen T."/>
            <person name="MacLean D."/>
            <person name="Van Oosterhout C."/>
            <person name="Jones J.D.G."/>
        </authorList>
    </citation>
    <scope>NUCLEOTIDE SEQUENCE [LARGE SCALE GENOMIC DNA]</scope>
    <source>
        <strain evidence="5 6">Ac Nc2</strain>
    </source>
</reference>
<dbReference type="InterPro" id="IPR013658">
    <property type="entry name" value="SGL"/>
</dbReference>
<feature type="chain" id="PRO_5001529185" description="SMP-30/Gluconolactonase/LRE-like region domain-containing protein" evidence="3">
    <location>
        <begin position="23"/>
        <end position="692"/>
    </location>
</feature>
<dbReference type="InterPro" id="IPR011042">
    <property type="entry name" value="6-blade_b-propeller_TolB-like"/>
</dbReference>
<keyword evidence="3" id="KW-0732">Signal</keyword>
<gene>
    <name evidence="5" type="ORF">BN9_011500</name>
</gene>
<feature type="region of interest" description="Disordered" evidence="2">
    <location>
        <begin position="265"/>
        <end position="299"/>
    </location>
</feature>
<feature type="compositionally biased region" description="Basic and acidic residues" evidence="2">
    <location>
        <begin position="128"/>
        <end position="137"/>
    </location>
</feature>
<accession>A0A024G1F2</accession>
<feature type="compositionally biased region" description="Polar residues" evidence="2">
    <location>
        <begin position="75"/>
        <end position="85"/>
    </location>
</feature>
<name>A0A024G1F2_9STRA</name>
<dbReference type="Proteomes" id="UP000053237">
    <property type="component" value="Unassembled WGS sequence"/>
</dbReference>
<evidence type="ECO:0000313" key="5">
    <source>
        <dbReference type="EMBL" id="CCI40366.1"/>
    </source>
</evidence>
<feature type="compositionally biased region" description="Low complexity" evidence="2">
    <location>
        <begin position="217"/>
        <end position="229"/>
    </location>
</feature>
<organism evidence="5 6">
    <name type="scientific">Albugo candida</name>
    <dbReference type="NCBI Taxonomy" id="65357"/>
    <lineage>
        <taxon>Eukaryota</taxon>
        <taxon>Sar</taxon>
        <taxon>Stramenopiles</taxon>
        <taxon>Oomycota</taxon>
        <taxon>Peronosporomycetes</taxon>
        <taxon>Albuginales</taxon>
        <taxon>Albuginaceae</taxon>
        <taxon>Albugo</taxon>
    </lineage>
</organism>
<proteinExistence type="predicted"/>
<dbReference type="GO" id="GO:0016787">
    <property type="term" value="F:hydrolase activity"/>
    <property type="evidence" value="ECO:0007669"/>
    <property type="project" value="UniProtKB-KW"/>
</dbReference>
<sequence length="692" mass="71756">MHSLTKLLQLFAFFSHVLFLRGSDAPAPNTPAKDDAMRVFQLYCKMHNISCTNTNLAIFKRDVYPNMLKKGKTLLKNSGPRSPSNLKRGSSTKLSGSGTSEGNDASENDLPDGKLSNQKSGRSSGKASEGKVMENEKINSLSGDKNDPESTTLVVGASGAGATSSTLTTVGKGASAVLAGEAGKGVGGPGGTDSEEGGTSSSVRGSNGKAAQGSVGGSTLPSLGPGSLVVTSGKTGAPEGETKAFTGGRSGSTIASLSPAVGAEASGGASMTAIGRSASGGTSRSSMETRGASGNPSTFSSSVTFLTQINAPSLASNVALLQDNTLNMQTIVHSSRDSSRSLMQRSKLSGPAIVTGLDPPQGRRSLAADDQDSTTILFCDVPGNALWRWKRANSPKSIAKSNFNDSKIDSSNDICSDATISLDVVAYQAGCSLQNHPQGCHDVEHAGCGGITVNPLTNRATIARTGGGTLGTLQFKKIGDVCQGQIVDVISSYRGQPLKNPSSVEYTSKGTLYFTDSDEPPGDTRRSESTSNNGVYVLGNGPSASVELLDCGMARPNKIAFSPDEKHMYVTNSEQQNAYIKVFDLGPDGSIESSKMLFNISAHPQVSTGKGFAEGIKLDANGNIYVVCYQSILIIAPSGTLLGTLTSDQELYDLTIGHNAIYVTGEFGISVYDTIVDPAIPIRQTVIDCEAF</sequence>
<dbReference type="OrthoDB" id="423498at2759"/>
<evidence type="ECO:0000256" key="3">
    <source>
        <dbReference type="SAM" id="SignalP"/>
    </source>
</evidence>
<dbReference type="STRING" id="65357.A0A024G1F2"/>
<evidence type="ECO:0000256" key="2">
    <source>
        <dbReference type="SAM" id="MobiDB-lite"/>
    </source>
</evidence>
<feature type="compositionally biased region" description="Polar residues" evidence="2">
    <location>
        <begin position="115"/>
        <end position="126"/>
    </location>
</feature>
<feature type="domain" description="SMP-30/Gluconolactonase/LRE-like region" evidence="4">
    <location>
        <begin position="370"/>
        <end position="646"/>
    </location>
</feature>
<feature type="region of interest" description="Disordered" evidence="2">
    <location>
        <begin position="180"/>
        <end position="252"/>
    </location>
</feature>
<dbReference type="Gene3D" id="2.120.10.30">
    <property type="entry name" value="TolB, C-terminal domain"/>
    <property type="match status" value="1"/>
</dbReference>
<feature type="compositionally biased region" description="Gly residues" evidence="2">
    <location>
        <begin position="182"/>
        <end position="191"/>
    </location>
</feature>
<dbReference type="InParanoid" id="A0A024G1F2"/>
<feature type="compositionally biased region" description="Low complexity" evidence="2">
    <location>
        <begin position="86"/>
        <end position="100"/>
    </location>
</feature>
<dbReference type="InterPro" id="IPR051262">
    <property type="entry name" value="SMP-30/CGR1_Lactonase"/>
</dbReference>
<feature type="region of interest" description="Disordered" evidence="2">
    <location>
        <begin position="509"/>
        <end position="536"/>
    </location>
</feature>
<evidence type="ECO:0000313" key="6">
    <source>
        <dbReference type="Proteomes" id="UP000053237"/>
    </source>
</evidence>
<keyword evidence="1" id="KW-0378">Hydrolase</keyword>
<evidence type="ECO:0000259" key="4">
    <source>
        <dbReference type="Pfam" id="PF08450"/>
    </source>
</evidence>
<dbReference type="EMBL" id="CAIX01000008">
    <property type="protein sequence ID" value="CCI40366.1"/>
    <property type="molecule type" value="Genomic_DNA"/>
</dbReference>
<dbReference type="AlphaFoldDB" id="A0A024G1F2"/>
<dbReference type="Pfam" id="PF08450">
    <property type="entry name" value="SGL"/>
    <property type="match status" value="1"/>
</dbReference>
<feature type="signal peptide" evidence="3">
    <location>
        <begin position="1"/>
        <end position="22"/>
    </location>
</feature>
<comment type="caution">
    <text evidence="5">The sequence shown here is derived from an EMBL/GenBank/DDBJ whole genome shotgun (WGS) entry which is preliminary data.</text>
</comment>
<dbReference type="SUPFAM" id="SSF63829">
    <property type="entry name" value="Calcium-dependent phosphotriesterase"/>
    <property type="match status" value="1"/>
</dbReference>
<feature type="region of interest" description="Disordered" evidence="2">
    <location>
        <begin position="72"/>
        <end position="155"/>
    </location>
</feature>
<protein>
    <recommendedName>
        <fullName evidence="4">SMP-30/Gluconolactonase/LRE-like region domain-containing protein</fullName>
    </recommendedName>
</protein>
<dbReference type="PANTHER" id="PTHR47572">
    <property type="entry name" value="LIPOPROTEIN-RELATED"/>
    <property type="match status" value="1"/>
</dbReference>
<keyword evidence="6" id="KW-1185">Reference proteome</keyword>